<gene>
    <name evidence="2" type="ORF">HDF25_002123</name>
</gene>
<dbReference type="Proteomes" id="UP000521017">
    <property type="component" value="Unassembled WGS sequence"/>
</dbReference>
<evidence type="ECO:0000256" key="1">
    <source>
        <dbReference type="SAM" id="SignalP"/>
    </source>
</evidence>
<protein>
    <recommendedName>
        <fullName evidence="4">YXWGXW repeat-containing protein</fullName>
    </recommendedName>
</protein>
<dbReference type="EMBL" id="JACHCC010000005">
    <property type="protein sequence ID" value="MBB6499979.1"/>
    <property type="molecule type" value="Genomic_DNA"/>
</dbReference>
<evidence type="ECO:0000313" key="3">
    <source>
        <dbReference type="Proteomes" id="UP000521017"/>
    </source>
</evidence>
<evidence type="ECO:0000313" key="2">
    <source>
        <dbReference type="EMBL" id="MBB6499979.1"/>
    </source>
</evidence>
<accession>A0A7X0J2P2</accession>
<feature type="chain" id="PRO_5030686421" description="YXWGXW repeat-containing protein" evidence="1">
    <location>
        <begin position="25"/>
        <end position="96"/>
    </location>
</feature>
<dbReference type="PROSITE" id="PS51257">
    <property type="entry name" value="PROKAR_LIPOPROTEIN"/>
    <property type="match status" value="1"/>
</dbReference>
<reference evidence="2 3" key="1">
    <citation type="submission" date="2020-08" db="EMBL/GenBank/DDBJ databases">
        <title>Genomic Encyclopedia of Type Strains, Phase IV (KMG-V): Genome sequencing to study the core and pangenomes of soil and plant-associated prokaryotes.</title>
        <authorList>
            <person name="Whitman W."/>
        </authorList>
    </citation>
    <scope>NUCLEOTIDE SEQUENCE [LARGE SCALE GENOMIC DNA]</scope>
    <source>
        <strain evidence="2 3">M2T3</strain>
    </source>
</reference>
<organism evidence="2 3">
    <name type="scientific">Pedobacter cryoconitis</name>
    <dbReference type="NCBI Taxonomy" id="188932"/>
    <lineage>
        <taxon>Bacteria</taxon>
        <taxon>Pseudomonadati</taxon>
        <taxon>Bacteroidota</taxon>
        <taxon>Sphingobacteriia</taxon>
        <taxon>Sphingobacteriales</taxon>
        <taxon>Sphingobacteriaceae</taxon>
        <taxon>Pedobacter</taxon>
    </lineage>
</organism>
<sequence>MKRIGYIIVLMSLTVMFFASCAPAYYVDSRPVEPVYVRPAVPYPNAYWVPGEWEWRGGGYVHVNGYYVRPRPNHVYVQGYWGRARHGYAWHRGHWR</sequence>
<dbReference type="RefSeq" id="WP_184624701.1">
    <property type="nucleotide sequence ID" value="NZ_JACHCC010000005.1"/>
</dbReference>
<comment type="caution">
    <text evidence="2">The sequence shown here is derived from an EMBL/GenBank/DDBJ whole genome shotgun (WGS) entry which is preliminary data.</text>
</comment>
<proteinExistence type="predicted"/>
<name>A0A7X0J2P2_9SPHI</name>
<dbReference type="AlphaFoldDB" id="A0A7X0J2P2"/>
<feature type="signal peptide" evidence="1">
    <location>
        <begin position="1"/>
        <end position="24"/>
    </location>
</feature>
<evidence type="ECO:0008006" key="4">
    <source>
        <dbReference type="Google" id="ProtNLM"/>
    </source>
</evidence>
<keyword evidence="1" id="KW-0732">Signal</keyword>